<protein>
    <submittedName>
        <fullName evidence="1">Cell division protein FtsQ</fullName>
    </submittedName>
</protein>
<accession>A0A254PXL8</accession>
<dbReference type="CDD" id="cd00229">
    <property type="entry name" value="SGNH_hydrolase"/>
    <property type="match status" value="1"/>
</dbReference>
<sequence length="221" mass="23858">MSTASLVGLTMLVIGESHMSLSSYLINPLHDDLTKQGAKVFSVGACGASAGDWLIKKTVPCGAERTGNDKGVFIRGETTTTPIAELIAKDKPDVVVVIIGDTMASYGKAFPQAWAWENVTKLTKEIASTKTACIWVGPPWGSEVGRQSNKFAKPDNRVQFMSNFLAKNVAPCTYIDSTKFSQPKQWSTLDGQHFTTAGYDAWAAAITQSIVNLPNIKQAKK</sequence>
<keyword evidence="2" id="KW-1185">Reference proteome</keyword>
<evidence type="ECO:0000313" key="1">
    <source>
        <dbReference type="EMBL" id="OWS71265.1"/>
    </source>
</evidence>
<dbReference type="SUPFAM" id="SSF52266">
    <property type="entry name" value="SGNH hydrolase"/>
    <property type="match status" value="1"/>
</dbReference>
<dbReference type="Gene3D" id="3.40.50.1110">
    <property type="entry name" value="SGNH hydrolase"/>
    <property type="match status" value="1"/>
</dbReference>
<dbReference type="Proteomes" id="UP000198104">
    <property type="component" value="Unassembled WGS sequence"/>
</dbReference>
<name>A0A254PXL8_9BURK</name>
<dbReference type="GO" id="GO:0051301">
    <property type="term" value="P:cell division"/>
    <property type="evidence" value="ECO:0007669"/>
    <property type="project" value="UniProtKB-KW"/>
</dbReference>
<evidence type="ECO:0000313" key="2">
    <source>
        <dbReference type="Proteomes" id="UP000198104"/>
    </source>
</evidence>
<dbReference type="AlphaFoldDB" id="A0A254PXL8"/>
<comment type="caution">
    <text evidence="1">The sequence shown here is derived from an EMBL/GenBank/DDBJ whole genome shotgun (WGS) entry which is preliminary data.</text>
</comment>
<gene>
    <name evidence="1" type="ORF">CBI30_07410</name>
</gene>
<dbReference type="GO" id="GO:0016788">
    <property type="term" value="F:hydrolase activity, acting on ester bonds"/>
    <property type="evidence" value="ECO:0007669"/>
    <property type="project" value="UniProtKB-ARBA"/>
</dbReference>
<proteinExistence type="predicted"/>
<keyword evidence="1" id="KW-0132">Cell division</keyword>
<keyword evidence="1" id="KW-0131">Cell cycle</keyword>
<organism evidence="1 2">
    <name type="scientific">Polynucleobacter aenigmaticus</name>
    <dbReference type="NCBI Taxonomy" id="1743164"/>
    <lineage>
        <taxon>Bacteria</taxon>
        <taxon>Pseudomonadati</taxon>
        <taxon>Pseudomonadota</taxon>
        <taxon>Betaproteobacteria</taxon>
        <taxon>Burkholderiales</taxon>
        <taxon>Burkholderiaceae</taxon>
        <taxon>Polynucleobacter</taxon>
    </lineage>
</organism>
<reference evidence="1 2" key="1">
    <citation type="submission" date="2017-05" db="EMBL/GenBank/DDBJ databases">
        <title>Polynucleobacter sp. MWH-K35W1 isolated from the permanently anoxic monimolimnion of a meromictic lake.</title>
        <authorList>
            <person name="Hahn M.W."/>
        </authorList>
    </citation>
    <scope>NUCLEOTIDE SEQUENCE [LARGE SCALE GENOMIC DNA]</scope>
    <source>
        <strain evidence="1 2">MWH-K35W1</strain>
    </source>
</reference>
<dbReference type="OrthoDB" id="8717310at2"/>
<dbReference type="InterPro" id="IPR036514">
    <property type="entry name" value="SGNH_hydro_sf"/>
</dbReference>
<dbReference type="EMBL" id="NGUO01000011">
    <property type="protein sequence ID" value="OWS71265.1"/>
    <property type="molecule type" value="Genomic_DNA"/>
</dbReference>